<keyword evidence="1" id="KW-0812">Transmembrane</keyword>
<dbReference type="RefSeq" id="XP_028968415.1">
    <property type="nucleotide sequence ID" value="XM_029112582.1"/>
</dbReference>
<proteinExistence type="predicted"/>
<protein>
    <submittedName>
        <fullName evidence="3">Uncharacterized protein LOC114828432</fullName>
    </submittedName>
</protein>
<keyword evidence="1" id="KW-0472">Membrane</keyword>
<sequence length="173" mass="19126">MILILKYKNDPHYKFSVAYGATPWNSLITVSLWIASCLLWYYEYVTLAIVGLCLGSLMFVVCVINSAGDFLREKTVRQPAKLSRMLSRLDWLTPDHSEHVSPMSSASVSASCLNWSESGTLLDPKSGISASCCERINVLHGSEPLHVGVLALSNSRVFNSCDLTEDSVRQPLI</sequence>
<dbReference type="GeneID" id="114828432"/>
<evidence type="ECO:0000313" key="3">
    <source>
        <dbReference type="RefSeq" id="XP_028968415.1"/>
    </source>
</evidence>
<accession>A0AAJ7WIP7</accession>
<organism evidence="2 3">
    <name type="scientific">Galendromus occidentalis</name>
    <name type="common">western predatory mite</name>
    <dbReference type="NCBI Taxonomy" id="34638"/>
    <lineage>
        <taxon>Eukaryota</taxon>
        <taxon>Metazoa</taxon>
        <taxon>Ecdysozoa</taxon>
        <taxon>Arthropoda</taxon>
        <taxon>Chelicerata</taxon>
        <taxon>Arachnida</taxon>
        <taxon>Acari</taxon>
        <taxon>Parasitiformes</taxon>
        <taxon>Mesostigmata</taxon>
        <taxon>Gamasina</taxon>
        <taxon>Phytoseioidea</taxon>
        <taxon>Phytoseiidae</taxon>
        <taxon>Typhlodrominae</taxon>
        <taxon>Galendromus</taxon>
    </lineage>
</organism>
<dbReference type="KEGG" id="goe:114828432"/>
<gene>
    <name evidence="3" type="primary">LOC114828432</name>
</gene>
<dbReference type="AlphaFoldDB" id="A0AAJ7WIP7"/>
<feature type="transmembrane region" description="Helical" evidence="1">
    <location>
        <begin position="21"/>
        <end position="42"/>
    </location>
</feature>
<evidence type="ECO:0000313" key="2">
    <source>
        <dbReference type="Proteomes" id="UP000694867"/>
    </source>
</evidence>
<name>A0AAJ7WIP7_9ACAR</name>
<reference evidence="3" key="1">
    <citation type="submission" date="2025-08" db="UniProtKB">
        <authorList>
            <consortium name="RefSeq"/>
        </authorList>
    </citation>
    <scope>IDENTIFICATION</scope>
</reference>
<dbReference type="Proteomes" id="UP000694867">
    <property type="component" value="Unplaced"/>
</dbReference>
<keyword evidence="1" id="KW-1133">Transmembrane helix</keyword>
<keyword evidence="2" id="KW-1185">Reference proteome</keyword>
<evidence type="ECO:0000256" key="1">
    <source>
        <dbReference type="SAM" id="Phobius"/>
    </source>
</evidence>
<feature type="transmembrane region" description="Helical" evidence="1">
    <location>
        <begin position="48"/>
        <end position="71"/>
    </location>
</feature>